<reference evidence="1" key="1">
    <citation type="submission" date="2018-05" db="EMBL/GenBank/DDBJ databases">
        <authorList>
            <person name="Lanie J.A."/>
            <person name="Ng W.-L."/>
            <person name="Kazmierczak K.M."/>
            <person name="Andrzejewski T.M."/>
            <person name="Davidsen T.M."/>
            <person name="Wayne K.J."/>
            <person name="Tettelin H."/>
            <person name="Glass J.I."/>
            <person name="Rusch D."/>
            <person name="Podicherti R."/>
            <person name="Tsui H.-C.T."/>
            <person name="Winkler M.E."/>
        </authorList>
    </citation>
    <scope>NUCLEOTIDE SEQUENCE</scope>
</reference>
<protein>
    <submittedName>
        <fullName evidence="1">Uncharacterized protein</fullName>
    </submittedName>
</protein>
<name>A0A382P350_9ZZZZ</name>
<proteinExistence type="predicted"/>
<accession>A0A382P350</accession>
<organism evidence="1">
    <name type="scientific">marine metagenome</name>
    <dbReference type="NCBI Taxonomy" id="408172"/>
    <lineage>
        <taxon>unclassified sequences</taxon>
        <taxon>metagenomes</taxon>
        <taxon>ecological metagenomes</taxon>
    </lineage>
</organism>
<gene>
    <name evidence="1" type="ORF">METZ01_LOCUS320647</name>
</gene>
<sequence length="47" mass="5125">MKVIIPYWPDLGISTVAKISPVRLWRACSNGIPFSPTSVLPLKSSVV</sequence>
<evidence type="ECO:0000313" key="1">
    <source>
        <dbReference type="EMBL" id="SVC67793.1"/>
    </source>
</evidence>
<dbReference type="AlphaFoldDB" id="A0A382P350"/>
<dbReference type="EMBL" id="UINC01104554">
    <property type="protein sequence ID" value="SVC67793.1"/>
    <property type="molecule type" value="Genomic_DNA"/>
</dbReference>